<evidence type="ECO:0000259" key="7">
    <source>
        <dbReference type="PROSITE" id="PS51737"/>
    </source>
</evidence>
<keyword evidence="1" id="KW-0229">DNA integration</keyword>
<dbReference type="InterPro" id="IPR011109">
    <property type="entry name" value="DNA_bind_recombinase_dom"/>
</dbReference>
<keyword evidence="2" id="KW-0238">DNA-binding</keyword>
<evidence type="ECO:0000256" key="4">
    <source>
        <dbReference type="PROSITE-ProRule" id="PRU10137"/>
    </source>
</evidence>
<keyword evidence="9" id="KW-1185">Reference proteome</keyword>
<evidence type="ECO:0000256" key="1">
    <source>
        <dbReference type="ARBA" id="ARBA00022908"/>
    </source>
</evidence>
<accession>A0ABW0YTJ5</accession>
<evidence type="ECO:0000259" key="6">
    <source>
        <dbReference type="PROSITE" id="PS51736"/>
    </source>
</evidence>
<evidence type="ECO:0000313" key="8">
    <source>
        <dbReference type="EMBL" id="MFC5713669.1"/>
    </source>
</evidence>
<keyword evidence="5" id="KW-0175">Coiled coil</keyword>
<proteinExistence type="predicted"/>
<comment type="caution">
    <text evidence="8">The sequence shown here is derived from an EMBL/GenBank/DDBJ whole genome shotgun (WGS) entry which is preliminary data.</text>
</comment>
<dbReference type="EMBL" id="JBHSOZ010000005">
    <property type="protein sequence ID" value="MFC5713669.1"/>
    <property type="molecule type" value="Genomic_DNA"/>
</dbReference>
<dbReference type="PROSITE" id="PS51736">
    <property type="entry name" value="RECOMBINASES_3"/>
    <property type="match status" value="1"/>
</dbReference>
<dbReference type="Pfam" id="PF00239">
    <property type="entry name" value="Resolvase"/>
    <property type="match status" value="1"/>
</dbReference>
<name>A0ABW0YTJ5_9BACI</name>
<dbReference type="Gene3D" id="3.40.50.1390">
    <property type="entry name" value="Resolvase, N-terminal catalytic domain"/>
    <property type="match status" value="1"/>
</dbReference>
<dbReference type="InterPro" id="IPR025827">
    <property type="entry name" value="Zn_ribbon_recom_dom"/>
</dbReference>
<dbReference type="InterPro" id="IPR036162">
    <property type="entry name" value="Resolvase-like_N_sf"/>
</dbReference>
<evidence type="ECO:0000313" key="9">
    <source>
        <dbReference type="Proteomes" id="UP001596142"/>
    </source>
</evidence>
<organism evidence="8 9">
    <name type="scientific">Thalassorhabdus alkalitolerans</name>
    <dbReference type="NCBI Taxonomy" id="2282697"/>
    <lineage>
        <taxon>Bacteria</taxon>
        <taxon>Bacillati</taxon>
        <taxon>Bacillota</taxon>
        <taxon>Bacilli</taxon>
        <taxon>Bacillales</taxon>
        <taxon>Bacillaceae</taxon>
        <taxon>Thalassorhabdus</taxon>
    </lineage>
</organism>
<feature type="domain" description="Resolvase/invertase-type recombinase catalytic" evidence="6">
    <location>
        <begin position="14"/>
        <end position="162"/>
    </location>
</feature>
<dbReference type="InterPro" id="IPR006118">
    <property type="entry name" value="Recombinase_CS"/>
</dbReference>
<feature type="domain" description="Recombinase" evidence="7">
    <location>
        <begin position="169"/>
        <end position="292"/>
    </location>
</feature>
<dbReference type="PROSITE" id="PS51737">
    <property type="entry name" value="RECOMBINASE_DNA_BIND"/>
    <property type="match status" value="1"/>
</dbReference>
<evidence type="ECO:0000256" key="3">
    <source>
        <dbReference type="ARBA" id="ARBA00023172"/>
    </source>
</evidence>
<dbReference type="InterPro" id="IPR050639">
    <property type="entry name" value="SSR_resolvase"/>
</dbReference>
<keyword evidence="3" id="KW-0233">DNA recombination</keyword>
<reference evidence="9" key="1">
    <citation type="journal article" date="2019" name="Int. J. Syst. Evol. Microbiol.">
        <title>The Global Catalogue of Microorganisms (GCM) 10K type strain sequencing project: providing services to taxonomists for standard genome sequencing and annotation.</title>
        <authorList>
            <consortium name="The Broad Institute Genomics Platform"/>
            <consortium name="The Broad Institute Genome Sequencing Center for Infectious Disease"/>
            <person name="Wu L."/>
            <person name="Ma J."/>
        </authorList>
    </citation>
    <scope>NUCLEOTIDE SEQUENCE [LARGE SCALE GENOMIC DNA]</scope>
    <source>
        <strain evidence="9">CECT 7184</strain>
    </source>
</reference>
<dbReference type="SMART" id="SM00857">
    <property type="entry name" value="Resolvase"/>
    <property type="match status" value="1"/>
</dbReference>
<feature type="coiled-coil region" evidence="5">
    <location>
        <begin position="376"/>
        <end position="457"/>
    </location>
</feature>
<dbReference type="SUPFAM" id="SSF53041">
    <property type="entry name" value="Resolvase-like"/>
    <property type="match status" value="1"/>
</dbReference>
<feature type="active site" description="O-(5'-phospho-DNA)-serine intermediate" evidence="4">
    <location>
        <position position="22"/>
    </location>
</feature>
<dbReference type="Proteomes" id="UP001596142">
    <property type="component" value="Unassembled WGS sequence"/>
</dbReference>
<dbReference type="PANTHER" id="PTHR30461">
    <property type="entry name" value="DNA-INVERTASE FROM LAMBDOID PROPHAGE"/>
    <property type="match status" value="1"/>
</dbReference>
<dbReference type="InterPro" id="IPR038109">
    <property type="entry name" value="DNA_bind_recomb_sf"/>
</dbReference>
<dbReference type="Pfam" id="PF13408">
    <property type="entry name" value="Zn_ribbon_recom"/>
    <property type="match status" value="1"/>
</dbReference>
<dbReference type="CDD" id="cd03768">
    <property type="entry name" value="SR_ResInv"/>
    <property type="match status" value="1"/>
</dbReference>
<dbReference type="RefSeq" id="WP_385941738.1">
    <property type="nucleotide sequence ID" value="NZ_JBHSOZ010000005.1"/>
</dbReference>
<protein>
    <submittedName>
        <fullName evidence="8">Recombinase family protein</fullName>
    </submittedName>
</protein>
<sequence>MNVHTSSASSEYRFIAIYCRVSTDDQVKEGTSLEDQESRLLSYCTAMGWKDTPVLFIDDGYSAKDTDRPQLKKLVEAVKNGEVSKVLVTKLDRISRKLLDLLNLIDLFSEYDVSFISINESFDTNTPPGRLTLSVLGAVAEFERTRIRDRAYENMLHSAKKGKWLTQSPYGYRLEEKTLVIHENEANIVRDIYNMYLHKGLGFYAIARQLNEKGIPSRYNKEWSLRAVKLLLTNPIYKGTLAWNRVTVDEKHGKRVERDKEDWVIVDDAFPSIINKETWEDVQKKMKQVKIAPRAQTSPHLLGGILKCGRCGSGMSISWSGSKTKRYRLYRCSAYKNKGTCTSKPYRANKVEEWFKEGFKQLSTSIDTEMIPQLIETQQNETINNREKKLKNAEERYKRKVEAYTSGLIELSDLEKEKKQLDKVKEEASVKPDKIEQENLEKLQRELESKIKSIIDAIEILPVEETKPLLHTFVKKVIVYNEEEIEIVLHY</sequence>
<dbReference type="Gene3D" id="3.90.1750.20">
    <property type="entry name" value="Putative Large Serine Recombinase, Chain B, Domain 2"/>
    <property type="match status" value="1"/>
</dbReference>
<dbReference type="PANTHER" id="PTHR30461:SF23">
    <property type="entry name" value="DNA RECOMBINASE-RELATED"/>
    <property type="match status" value="1"/>
</dbReference>
<gene>
    <name evidence="8" type="ORF">ACFPU1_12830</name>
</gene>
<dbReference type="InterPro" id="IPR006119">
    <property type="entry name" value="Resolv_N"/>
</dbReference>
<dbReference type="PROSITE" id="PS00397">
    <property type="entry name" value="RECOMBINASES_1"/>
    <property type="match status" value="1"/>
</dbReference>
<evidence type="ECO:0000256" key="5">
    <source>
        <dbReference type="SAM" id="Coils"/>
    </source>
</evidence>
<evidence type="ECO:0000256" key="2">
    <source>
        <dbReference type="ARBA" id="ARBA00023125"/>
    </source>
</evidence>
<dbReference type="Pfam" id="PF07508">
    <property type="entry name" value="Recombinase"/>
    <property type="match status" value="1"/>
</dbReference>